<dbReference type="PANTHER" id="PTHR36751:SF1">
    <property type="entry name" value="F3E22.8 PROTEIN"/>
    <property type="match status" value="1"/>
</dbReference>
<protein>
    <submittedName>
        <fullName evidence="1">Uncharacterized protein</fullName>
    </submittedName>
</protein>
<dbReference type="PANTHER" id="PTHR36751">
    <property type="entry name" value="F3E22.8 PROTEIN"/>
    <property type="match status" value="1"/>
</dbReference>
<keyword evidence="2" id="KW-1185">Reference proteome</keyword>
<gene>
    <name evidence="1" type="ORF">RJ639_034192</name>
</gene>
<organism evidence="1 2">
    <name type="scientific">Escallonia herrerae</name>
    <dbReference type="NCBI Taxonomy" id="1293975"/>
    <lineage>
        <taxon>Eukaryota</taxon>
        <taxon>Viridiplantae</taxon>
        <taxon>Streptophyta</taxon>
        <taxon>Embryophyta</taxon>
        <taxon>Tracheophyta</taxon>
        <taxon>Spermatophyta</taxon>
        <taxon>Magnoliopsida</taxon>
        <taxon>eudicotyledons</taxon>
        <taxon>Gunneridae</taxon>
        <taxon>Pentapetalae</taxon>
        <taxon>asterids</taxon>
        <taxon>campanulids</taxon>
        <taxon>Escalloniales</taxon>
        <taxon>Escalloniaceae</taxon>
        <taxon>Escallonia</taxon>
    </lineage>
</organism>
<proteinExistence type="predicted"/>
<dbReference type="AlphaFoldDB" id="A0AA89B9S4"/>
<evidence type="ECO:0000313" key="2">
    <source>
        <dbReference type="Proteomes" id="UP001188597"/>
    </source>
</evidence>
<sequence length="205" mass="22424">MKPPSSGEQQLGYCSRFPCEPVVDTFNSSTMMLSLISYSTKKTKKQQTSKSWQNNIETNVETCLRVGVENKISHSTEILTPSRRRLSSTVSRSITQVRPKKWRIKRKSLAGGSSEGEDSGFFSNGGNGDGLFGGGNGGGWSCGGFGGVDWEDSSPSWSDPAYDIAYEVIGWIVLSTCLHFAFKKVLRIVADGYSDQAREKVTPIC</sequence>
<dbReference type="Proteomes" id="UP001188597">
    <property type="component" value="Unassembled WGS sequence"/>
</dbReference>
<reference evidence="1" key="1">
    <citation type="submission" date="2022-12" db="EMBL/GenBank/DDBJ databases">
        <title>Draft genome assemblies for two species of Escallonia (Escalloniales).</title>
        <authorList>
            <person name="Chanderbali A."/>
            <person name="Dervinis C."/>
            <person name="Anghel I."/>
            <person name="Soltis D."/>
            <person name="Soltis P."/>
            <person name="Zapata F."/>
        </authorList>
    </citation>
    <scope>NUCLEOTIDE SEQUENCE</scope>
    <source>
        <strain evidence="1">UCBG64.0493</strain>
        <tissue evidence="1">Leaf</tissue>
    </source>
</reference>
<accession>A0AA89B9S4</accession>
<comment type="caution">
    <text evidence="1">The sequence shown here is derived from an EMBL/GenBank/DDBJ whole genome shotgun (WGS) entry which is preliminary data.</text>
</comment>
<name>A0AA89B9S4_9ASTE</name>
<evidence type="ECO:0000313" key="1">
    <source>
        <dbReference type="EMBL" id="KAK3033750.1"/>
    </source>
</evidence>
<dbReference type="EMBL" id="JAVXUP010000223">
    <property type="protein sequence ID" value="KAK3033750.1"/>
    <property type="molecule type" value="Genomic_DNA"/>
</dbReference>